<evidence type="ECO:0000313" key="11">
    <source>
        <dbReference type="Proteomes" id="UP000230002"/>
    </source>
</evidence>
<reference evidence="10 11" key="1">
    <citation type="journal article" date="2015" name="Sci. Rep.">
        <title>Chromosome-level genome map provides insights into diverse defense mechanisms in the medicinal fungus Ganoderma sinense.</title>
        <authorList>
            <person name="Zhu Y."/>
            <person name="Xu J."/>
            <person name="Sun C."/>
            <person name="Zhou S."/>
            <person name="Xu H."/>
            <person name="Nelson D.R."/>
            <person name="Qian J."/>
            <person name="Song J."/>
            <person name="Luo H."/>
            <person name="Xiang L."/>
            <person name="Li Y."/>
            <person name="Xu Z."/>
            <person name="Ji A."/>
            <person name="Wang L."/>
            <person name="Lu S."/>
            <person name="Hayward A."/>
            <person name="Sun W."/>
            <person name="Li X."/>
            <person name="Schwartz D.C."/>
            <person name="Wang Y."/>
            <person name="Chen S."/>
        </authorList>
    </citation>
    <scope>NUCLEOTIDE SEQUENCE [LARGE SCALE GENOMIC DNA]</scope>
    <source>
        <strain evidence="10 11">ZZ0214-1</strain>
    </source>
</reference>
<dbReference type="Proteomes" id="UP000230002">
    <property type="component" value="Unassembled WGS sequence"/>
</dbReference>
<proteinExistence type="inferred from homology"/>
<dbReference type="STRING" id="1077348.A0A2G8RZR4"/>
<dbReference type="PANTHER" id="PTHR24305">
    <property type="entry name" value="CYTOCHROME P450"/>
    <property type="match status" value="1"/>
</dbReference>
<dbReference type="OrthoDB" id="1470350at2759"/>
<name>A0A2G8RZR4_9APHY</name>
<keyword evidence="4 9" id="KW-0349">Heme</keyword>
<keyword evidence="11" id="KW-1185">Reference proteome</keyword>
<gene>
    <name evidence="10" type="ORF">GSI_10152</name>
</gene>
<evidence type="ECO:0000256" key="7">
    <source>
        <dbReference type="ARBA" id="ARBA00023004"/>
    </source>
</evidence>
<dbReference type="PRINTS" id="PR00463">
    <property type="entry name" value="EP450I"/>
</dbReference>
<evidence type="ECO:0000256" key="5">
    <source>
        <dbReference type="ARBA" id="ARBA00022723"/>
    </source>
</evidence>
<dbReference type="PANTHER" id="PTHR24305:SF166">
    <property type="entry name" value="CYTOCHROME P450 12A4, MITOCHONDRIAL-RELATED"/>
    <property type="match status" value="1"/>
</dbReference>
<comment type="pathway">
    <text evidence="2">Secondary metabolite biosynthesis.</text>
</comment>
<dbReference type="PRINTS" id="PR00385">
    <property type="entry name" value="P450"/>
</dbReference>
<comment type="cofactor">
    <cofactor evidence="1 9">
        <name>heme</name>
        <dbReference type="ChEBI" id="CHEBI:30413"/>
    </cofactor>
</comment>
<dbReference type="Gene3D" id="1.10.630.10">
    <property type="entry name" value="Cytochrome P450"/>
    <property type="match status" value="1"/>
</dbReference>
<comment type="caution">
    <text evidence="10">The sequence shown here is derived from an EMBL/GenBank/DDBJ whole genome shotgun (WGS) entry which is preliminary data.</text>
</comment>
<dbReference type="InterPro" id="IPR036396">
    <property type="entry name" value="Cyt_P450_sf"/>
</dbReference>
<dbReference type="InterPro" id="IPR002401">
    <property type="entry name" value="Cyt_P450_E_grp-I"/>
</dbReference>
<dbReference type="Pfam" id="PF00067">
    <property type="entry name" value="p450"/>
    <property type="match status" value="1"/>
</dbReference>
<evidence type="ECO:0000256" key="4">
    <source>
        <dbReference type="ARBA" id="ARBA00022617"/>
    </source>
</evidence>
<keyword evidence="7 9" id="KW-0408">Iron</keyword>
<keyword evidence="8" id="KW-0503">Monooxygenase</keyword>
<protein>
    <submittedName>
        <fullName evidence="10">Cytochrome P450</fullName>
    </submittedName>
</protein>
<evidence type="ECO:0000256" key="6">
    <source>
        <dbReference type="ARBA" id="ARBA00023002"/>
    </source>
</evidence>
<dbReference type="InterPro" id="IPR050121">
    <property type="entry name" value="Cytochrome_P450_monoxygenase"/>
</dbReference>
<evidence type="ECO:0000313" key="10">
    <source>
        <dbReference type="EMBL" id="PIL27013.1"/>
    </source>
</evidence>
<dbReference type="EMBL" id="AYKW01000034">
    <property type="protein sequence ID" value="PIL27013.1"/>
    <property type="molecule type" value="Genomic_DNA"/>
</dbReference>
<evidence type="ECO:0000256" key="8">
    <source>
        <dbReference type="ARBA" id="ARBA00023033"/>
    </source>
</evidence>
<feature type="binding site" description="axial binding residue" evidence="9">
    <location>
        <position position="477"/>
    </location>
    <ligand>
        <name>heme</name>
        <dbReference type="ChEBI" id="CHEBI:30413"/>
    </ligand>
    <ligandPart>
        <name>Fe</name>
        <dbReference type="ChEBI" id="CHEBI:18248"/>
    </ligandPart>
</feature>
<organism evidence="10 11">
    <name type="scientific">Ganoderma sinense ZZ0214-1</name>
    <dbReference type="NCBI Taxonomy" id="1077348"/>
    <lineage>
        <taxon>Eukaryota</taxon>
        <taxon>Fungi</taxon>
        <taxon>Dikarya</taxon>
        <taxon>Basidiomycota</taxon>
        <taxon>Agaricomycotina</taxon>
        <taxon>Agaricomycetes</taxon>
        <taxon>Polyporales</taxon>
        <taxon>Polyporaceae</taxon>
        <taxon>Ganoderma</taxon>
    </lineage>
</organism>
<comment type="similarity">
    <text evidence="3">Belongs to the cytochrome P450 family.</text>
</comment>
<evidence type="ECO:0000256" key="1">
    <source>
        <dbReference type="ARBA" id="ARBA00001971"/>
    </source>
</evidence>
<accession>A0A2G8RZR4</accession>
<dbReference type="InterPro" id="IPR001128">
    <property type="entry name" value="Cyt_P450"/>
</dbReference>
<evidence type="ECO:0000256" key="9">
    <source>
        <dbReference type="PIRSR" id="PIRSR602401-1"/>
    </source>
</evidence>
<keyword evidence="6" id="KW-0560">Oxidoreductase</keyword>
<sequence>MSIYLLAGFVALSAVWLLLRLRKGTGIKHIRGPPSPSLLFGHEAALFRQEEAGSLEFQWMKEYGSAWRTRGVFGTDVLMTVDPKAIQHVFQKSGYNYTKKTSQNFMGYLIAGPGIVTMLGEDHHRHRKIMHPAFSAPQLRSFLPLFQRIAGKLSEKWKGELVATGELELMMNKWLSRATLDVIGEAAFDYDYNALDAGGRSKLSTAYDNLFKDIDYQPSNAAILFRSAWDYIPMSLLKLIKYLPAEPFTRLRNMNILFRQYGKQILREQGPEVDAERKVNSKDVMSILIKANSSADAKTRLDDDELIAEMATLTIAGHETTAATLSFALYELARHPDYQERMREEIRAARAKVMTRGGTEFTTEDLDSLTLCVNAIKTLRLHPIAYGLPRVAVKDDVIPLAYPIVSATGETVSEIPIKAGQVVYSSFAGYQRLPGVWGEDANKWNPDRFLRIEMAKQPASVGVFANLWTVAAGIRACIGWRFSLIEMQAFLGELLEAFQFHLPREKIEVQKATVGVGMAPIVRGKPELGAALPLRISLVQ</sequence>
<dbReference type="SUPFAM" id="SSF48264">
    <property type="entry name" value="Cytochrome P450"/>
    <property type="match status" value="1"/>
</dbReference>
<dbReference type="GO" id="GO:0016705">
    <property type="term" value="F:oxidoreductase activity, acting on paired donors, with incorporation or reduction of molecular oxygen"/>
    <property type="evidence" value="ECO:0007669"/>
    <property type="project" value="InterPro"/>
</dbReference>
<dbReference type="GO" id="GO:0005506">
    <property type="term" value="F:iron ion binding"/>
    <property type="evidence" value="ECO:0007669"/>
    <property type="project" value="InterPro"/>
</dbReference>
<dbReference type="GO" id="GO:0004497">
    <property type="term" value="F:monooxygenase activity"/>
    <property type="evidence" value="ECO:0007669"/>
    <property type="project" value="UniProtKB-KW"/>
</dbReference>
<evidence type="ECO:0000256" key="2">
    <source>
        <dbReference type="ARBA" id="ARBA00005179"/>
    </source>
</evidence>
<dbReference type="AlphaFoldDB" id="A0A2G8RZR4"/>
<keyword evidence="5 9" id="KW-0479">Metal-binding</keyword>
<dbReference type="GO" id="GO:0020037">
    <property type="term" value="F:heme binding"/>
    <property type="evidence" value="ECO:0007669"/>
    <property type="project" value="InterPro"/>
</dbReference>
<evidence type="ECO:0000256" key="3">
    <source>
        <dbReference type="ARBA" id="ARBA00010617"/>
    </source>
</evidence>